<dbReference type="AlphaFoldDB" id="A0AAP0QAB6"/>
<proteinExistence type="predicted"/>
<organism evidence="2 3">
    <name type="scientific">Stephania yunnanensis</name>
    <dbReference type="NCBI Taxonomy" id="152371"/>
    <lineage>
        <taxon>Eukaryota</taxon>
        <taxon>Viridiplantae</taxon>
        <taxon>Streptophyta</taxon>
        <taxon>Embryophyta</taxon>
        <taxon>Tracheophyta</taxon>
        <taxon>Spermatophyta</taxon>
        <taxon>Magnoliopsida</taxon>
        <taxon>Ranunculales</taxon>
        <taxon>Menispermaceae</taxon>
        <taxon>Menispermoideae</taxon>
        <taxon>Cissampelideae</taxon>
        <taxon>Stephania</taxon>
    </lineage>
</organism>
<name>A0AAP0QAB6_9MAGN</name>
<accession>A0AAP0QAB6</accession>
<evidence type="ECO:0000313" key="3">
    <source>
        <dbReference type="Proteomes" id="UP001420932"/>
    </source>
</evidence>
<dbReference type="Pfam" id="PF14223">
    <property type="entry name" value="Retrotran_gag_2"/>
    <property type="match status" value="1"/>
</dbReference>
<dbReference type="InterPro" id="IPR036875">
    <property type="entry name" value="Znf_CCHC_sf"/>
</dbReference>
<comment type="caution">
    <text evidence="2">The sequence shown here is derived from an EMBL/GenBank/DDBJ whole genome shotgun (WGS) entry which is preliminary data.</text>
</comment>
<protein>
    <recommendedName>
        <fullName evidence="4">CCHC-type domain-containing protein</fullName>
    </recommendedName>
</protein>
<dbReference type="GO" id="GO:0008270">
    <property type="term" value="F:zinc ion binding"/>
    <property type="evidence" value="ECO:0007669"/>
    <property type="project" value="InterPro"/>
</dbReference>
<evidence type="ECO:0000313" key="2">
    <source>
        <dbReference type="EMBL" id="KAK9168731.1"/>
    </source>
</evidence>
<feature type="region of interest" description="Disordered" evidence="1">
    <location>
        <begin position="126"/>
        <end position="145"/>
    </location>
</feature>
<dbReference type="GO" id="GO:0003676">
    <property type="term" value="F:nucleic acid binding"/>
    <property type="evidence" value="ECO:0007669"/>
    <property type="project" value="InterPro"/>
</dbReference>
<evidence type="ECO:0008006" key="4">
    <source>
        <dbReference type="Google" id="ProtNLM"/>
    </source>
</evidence>
<sequence>MQERFETVKNLHSCKMTEGASVSPHVLNMKGYVDQLDRHRFPISQELATNLILNSLPDSYSQFVMNYNMNNMEKSISELHLMLKTAEQNIKKPSSNMLMIQKGKGMKKKGKGKARVAKGVATPVAKPVEQVKPQPAPASKHPKEKEANCHLCHAPGHWFRNCKHYLEDLKKKKG</sequence>
<reference evidence="2 3" key="1">
    <citation type="submission" date="2024-01" db="EMBL/GenBank/DDBJ databases">
        <title>Genome assemblies of Stephania.</title>
        <authorList>
            <person name="Yang L."/>
        </authorList>
    </citation>
    <scope>NUCLEOTIDE SEQUENCE [LARGE SCALE GENOMIC DNA]</scope>
    <source>
        <strain evidence="2">YNDBR</strain>
        <tissue evidence="2">Leaf</tissue>
    </source>
</reference>
<dbReference type="SUPFAM" id="SSF57756">
    <property type="entry name" value="Retrovirus zinc finger-like domains"/>
    <property type="match status" value="1"/>
</dbReference>
<dbReference type="EMBL" id="JBBNAF010000001">
    <property type="protein sequence ID" value="KAK9168731.1"/>
    <property type="molecule type" value="Genomic_DNA"/>
</dbReference>
<keyword evidence="3" id="KW-1185">Reference proteome</keyword>
<gene>
    <name evidence="2" type="ORF">Syun_000871</name>
</gene>
<evidence type="ECO:0000256" key="1">
    <source>
        <dbReference type="SAM" id="MobiDB-lite"/>
    </source>
</evidence>
<dbReference type="Proteomes" id="UP001420932">
    <property type="component" value="Unassembled WGS sequence"/>
</dbReference>